<evidence type="ECO:0000256" key="1">
    <source>
        <dbReference type="SAM" id="MobiDB-lite"/>
    </source>
</evidence>
<dbReference type="RefSeq" id="WP_142594152.1">
    <property type="nucleotide sequence ID" value="NZ_CABFWF030000018.1"/>
</dbReference>
<feature type="region of interest" description="Disordered" evidence="1">
    <location>
        <begin position="1"/>
        <end position="64"/>
    </location>
</feature>
<gene>
    <name evidence="2" type="ORF">REJC140_02180</name>
</gene>
<keyword evidence="3" id="KW-1185">Reference proteome</keyword>
<proteinExistence type="predicted"/>
<feature type="compositionally biased region" description="Basic and acidic residues" evidence="1">
    <location>
        <begin position="52"/>
        <end position="64"/>
    </location>
</feature>
<protein>
    <submittedName>
        <fullName evidence="2">Uncharacterized protein</fullName>
    </submittedName>
</protein>
<name>A0ABM8PY65_9HYPH</name>
<feature type="compositionally biased region" description="Basic and acidic residues" evidence="1">
    <location>
        <begin position="1"/>
        <end position="17"/>
    </location>
</feature>
<dbReference type="Proteomes" id="UP000606921">
    <property type="component" value="Unassembled WGS sequence"/>
</dbReference>
<accession>A0ABM8PY65</accession>
<comment type="caution">
    <text evidence="2">The sequence shown here is derived from an EMBL/GenBank/DDBJ whole genome shotgun (WGS) entry which is preliminary data.</text>
</comment>
<reference evidence="2 3" key="1">
    <citation type="submission" date="2020-11" db="EMBL/GenBank/DDBJ databases">
        <authorList>
            <person name="Lassalle F."/>
        </authorList>
    </citation>
    <scope>NUCLEOTIDE SEQUENCE [LARGE SCALE GENOMIC DNA]</scope>
    <source>
        <strain evidence="2 3">JC140</strain>
    </source>
</reference>
<organism evidence="2 3">
    <name type="scientific">Pseudorhizobium endolithicum</name>
    <dbReference type="NCBI Taxonomy" id="1191678"/>
    <lineage>
        <taxon>Bacteria</taxon>
        <taxon>Pseudomonadati</taxon>
        <taxon>Pseudomonadota</taxon>
        <taxon>Alphaproteobacteria</taxon>
        <taxon>Hyphomicrobiales</taxon>
        <taxon>Rhizobiaceae</taxon>
        <taxon>Rhizobium/Agrobacterium group</taxon>
        <taxon>Pseudorhizobium</taxon>
    </lineage>
</organism>
<evidence type="ECO:0000313" key="3">
    <source>
        <dbReference type="Proteomes" id="UP000606921"/>
    </source>
</evidence>
<sequence length="64" mass="6335">MTDETSDKDGSDRERTELAGAVGAGKPPGTVGRGGAGLGNASRETSTGKTGGSDRPKPDDAPAY</sequence>
<dbReference type="EMBL" id="CABFWF030000018">
    <property type="protein sequence ID" value="CAD7054540.1"/>
    <property type="molecule type" value="Genomic_DNA"/>
</dbReference>
<evidence type="ECO:0000313" key="2">
    <source>
        <dbReference type="EMBL" id="CAD7054540.1"/>
    </source>
</evidence>